<evidence type="ECO:0000256" key="1">
    <source>
        <dbReference type="ARBA" id="ARBA00002889"/>
    </source>
</evidence>
<keyword evidence="8" id="KW-1185">Reference proteome</keyword>
<feature type="compositionally biased region" description="Basic residues" evidence="6">
    <location>
        <begin position="1"/>
        <end position="29"/>
    </location>
</feature>
<keyword evidence="5" id="KW-0539">Nucleus</keyword>
<name>A0A8K0V039_9AGAR</name>
<accession>A0A8K0V039</accession>
<dbReference type="PANTHER" id="PTHR13243">
    <property type="entry name" value="HSPC111 PROTEIN-RELATED"/>
    <property type="match status" value="1"/>
</dbReference>
<proteinExistence type="inferred from homology"/>
<dbReference type="GO" id="GO:0042273">
    <property type="term" value="P:ribosomal large subunit biogenesis"/>
    <property type="evidence" value="ECO:0007669"/>
    <property type="project" value="TreeGrafter"/>
</dbReference>
<dbReference type="GO" id="GO:0005730">
    <property type="term" value="C:nucleolus"/>
    <property type="evidence" value="ECO:0007669"/>
    <property type="project" value="UniProtKB-SubCell"/>
</dbReference>
<protein>
    <recommendedName>
        <fullName evidence="4">Nucleolar protein 16</fullName>
    </recommendedName>
</protein>
<organism evidence="7 8">
    <name type="scientific">Cristinia sonorae</name>
    <dbReference type="NCBI Taxonomy" id="1940300"/>
    <lineage>
        <taxon>Eukaryota</taxon>
        <taxon>Fungi</taxon>
        <taxon>Dikarya</taxon>
        <taxon>Basidiomycota</taxon>
        <taxon>Agaricomycotina</taxon>
        <taxon>Agaricomycetes</taxon>
        <taxon>Agaricomycetidae</taxon>
        <taxon>Agaricales</taxon>
        <taxon>Pleurotineae</taxon>
        <taxon>Stephanosporaceae</taxon>
        <taxon>Cristinia</taxon>
    </lineage>
</organism>
<gene>
    <name evidence="7" type="ORF">BXZ70DRAFT_1003903</name>
</gene>
<evidence type="ECO:0000256" key="6">
    <source>
        <dbReference type="SAM" id="MobiDB-lite"/>
    </source>
</evidence>
<dbReference type="Proteomes" id="UP000813824">
    <property type="component" value="Unassembled WGS sequence"/>
</dbReference>
<evidence type="ECO:0000256" key="2">
    <source>
        <dbReference type="ARBA" id="ARBA00004604"/>
    </source>
</evidence>
<evidence type="ECO:0000256" key="3">
    <source>
        <dbReference type="ARBA" id="ARBA00008479"/>
    </source>
</evidence>
<comment type="subcellular location">
    <subcellularLocation>
        <location evidence="2">Nucleus</location>
        <location evidence="2">Nucleolus</location>
    </subcellularLocation>
</comment>
<evidence type="ECO:0000256" key="5">
    <source>
        <dbReference type="ARBA" id="ARBA00023242"/>
    </source>
</evidence>
<evidence type="ECO:0000313" key="8">
    <source>
        <dbReference type="Proteomes" id="UP000813824"/>
    </source>
</evidence>
<reference evidence="7" key="1">
    <citation type="journal article" date="2021" name="New Phytol.">
        <title>Evolutionary innovations through gain and loss of genes in the ectomycorrhizal Boletales.</title>
        <authorList>
            <person name="Wu G."/>
            <person name="Miyauchi S."/>
            <person name="Morin E."/>
            <person name="Kuo A."/>
            <person name="Drula E."/>
            <person name="Varga T."/>
            <person name="Kohler A."/>
            <person name="Feng B."/>
            <person name="Cao Y."/>
            <person name="Lipzen A."/>
            <person name="Daum C."/>
            <person name="Hundley H."/>
            <person name="Pangilinan J."/>
            <person name="Johnson J."/>
            <person name="Barry K."/>
            <person name="LaButti K."/>
            <person name="Ng V."/>
            <person name="Ahrendt S."/>
            <person name="Min B."/>
            <person name="Choi I.G."/>
            <person name="Park H."/>
            <person name="Plett J.M."/>
            <person name="Magnuson J."/>
            <person name="Spatafora J.W."/>
            <person name="Nagy L.G."/>
            <person name="Henrissat B."/>
            <person name="Grigoriev I.V."/>
            <person name="Yang Z.L."/>
            <person name="Xu J."/>
            <person name="Martin F.M."/>
        </authorList>
    </citation>
    <scope>NUCLEOTIDE SEQUENCE</scope>
    <source>
        <strain evidence="7">KKN 215</strain>
    </source>
</reference>
<evidence type="ECO:0000256" key="4">
    <source>
        <dbReference type="ARBA" id="ARBA00015522"/>
    </source>
</evidence>
<dbReference type="InterPro" id="IPR019002">
    <property type="entry name" value="Ribosome_biogenesis_Nop16"/>
</dbReference>
<dbReference type="EMBL" id="JAEVFJ010000002">
    <property type="protein sequence ID" value="KAH8107021.1"/>
    <property type="molecule type" value="Genomic_DNA"/>
</dbReference>
<evidence type="ECO:0000313" key="7">
    <source>
        <dbReference type="EMBL" id="KAH8107021.1"/>
    </source>
</evidence>
<dbReference type="OrthoDB" id="285729at2759"/>
<feature type="region of interest" description="Disordered" evidence="6">
    <location>
        <begin position="194"/>
        <end position="214"/>
    </location>
</feature>
<comment type="similarity">
    <text evidence="3">Belongs to the NOP16 family.</text>
</comment>
<feature type="region of interest" description="Disordered" evidence="6">
    <location>
        <begin position="1"/>
        <end position="42"/>
    </location>
</feature>
<comment type="caution">
    <text evidence="7">The sequence shown here is derived from an EMBL/GenBank/DDBJ whole genome shotgun (WGS) entry which is preliminary data.</text>
</comment>
<sequence>MANPRQRRKTRSGSHRAVRHSNHAKKNLKKQPPIRGPKVLQDAWDKHKTVRQNYEALGLLPTLNPNQSGGVEAGSKGGPSEHSMAQPAAPEAAKTIPKGHGRIVRDAEGNVVDVEMAEEEEAEEAAGFPEDVDISAQEEVTPWVSLGGGGAKEASHVVQTLEAMGKAEAPVPRRTSGGEHKLLRNLVARYGRDVDAMARDRKRNPAQQTAGQLRRAIQKAGGFEALSAASHT</sequence>
<dbReference type="AlphaFoldDB" id="A0A8K0V039"/>
<dbReference type="Pfam" id="PF09420">
    <property type="entry name" value="Nop16"/>
    <property type="match status" value="1"/>
</dbReference>
<feature type="region of interest" description="Disordered" evidence="6">
    <location>
        <begin position="58"/>
        <end position="103"/>
    </location>
</feature>
<comment type="function">
    <text evidence="1">Involved in the biogenesis of the 60S ribosomal subunit.</text>
</comment>
<dbReference type="PANTHER" id="PTHR13243:SF1">
    <property type="entry name" value="NUCLEOLAR PROTEIN 16"/>
    <property type="match status" value="1"/>
</dbReference>